<dbReference type="EMBL" id="QGML01001144">
    <property type="protein sequence ID" value="TVY89683.1"/>
    <property type="molecule type" value="Genomic_DNA"/>
</dbReference>
<comment type="caution">
    <text evidence="1">The sequence shown here is derived from an EMBL/GenBank/DDBJ whole genome shotgun (WGS) entry which is preliminary data.</text>
</comment>
<name>A0A559M9Q8_9HELO</name>
<gene>
    <name evidence="1" type="ORF">LAWI1_G003078</name>
</gene>
<dbReference type="AlphaFoldDB" id="A0A559M9Q8"/>
<dbReference type="InterPro" id="IPR011333">
    <property type="entry name" value="SKP1/BTB/POZ_sf"/>
</dbReference>
<sequence length="335" mass="37444">MASPNPIVFTAPGLGPDMSIEVFKQIFHVNSMVLKIHSEYFRNYLDSPDKAPAGSVAGAFKYEWVTQVDEDGKGWSLTAKEKVSNKSNGQPFTGKPEEQIEAFKSILCALHIRPITIKTPAQLCQVTELADFYRILPAVSTALNGTLFDNPEFLSTVPSNCVILLEASYKLRNKILFKECFIHVMGPWSKPRFHGLKEQKLKDLGTQKHMQLCMQIMQTQLGLVVMISTGPMVNWGEHSGRQLSAAISDIACDYAVTNDNGKGLIVPLYYRLLCRIPPGTVLLPKVENLLKPMLKSQLVLDKSGKQAGEGIYMDSFLCFEITDEELPWDVKQTTW</sequence>
<evidence type="ECO:0008006" key="3">
    <source>
        <dbReference type="Google" id="ProtNLM"/>
    </source>
</evidence>
<evidence type="ECO:0000313" key="2">
    <source>
        <dbReference type="Proteomes" id="UP000315522"/>
    </source>
</evidence>
<protein>
    <recommendedName>
        <fullName evidence="3">BTB domain-containing protein</fullName>
    </recommendedName>
</protein>
<evidence type="ECO:0000313" key="1">
    <source>
        <dbReference type="EMBL" id="TVY89683.1"/>
    </source>
</evidence>
<proteinExistence type="predicted"/>
<dbReference type="Proteomes" id="UP000315522">
    <property type="component" value="Unassembled WGS sequence"/>
</dbReference>
<accession>A0A559M9Q8</accession>
<keyword evidence="2" id="KW-1185">Reference proteome</keyword>
<organism evidence="1 2">
    <name type="scientific">Lachnellula willkommii</name>
    <dbReference type="NCBI Taxonomy" id="215461"/>
    <lineage>
        <taxon>Eukaryota</taxon>
        <taxon>Fungi</taxon>
        <taxon>Dikarya</taxon>
        <taxon>Ascomycota</taxon>
        <taxon>Pezizomycotina</taxon>
        <taxon>Leotiomycetes</taxon>
        <taxon>Helotiales</taxon>
        <taxon>Lachnaceae</taxon>
        <taxon>Lachnellula</taxon>
    </lineage>
</organism>
<reference evidence="1 2" key="1">
    <citation type="submission" date="2018-05" db="EMBL/GenBank/DDBJ databases">
        <title>Genome sequencing and assembly of the regulated plant pathogen Lachnellula willkommii and related sister species for the development of diagnostic species identification markers.</title>
        <authorList>
            <person name="Giroux E."/>
            <person name="Bilodeau G."/>
        </authorList>
    </citation>
    <scope>NUCLEOTIDE SEQUENCE [LARGE SCALE GENOMIC DNA]</scope>
    <source>
        <strain evidence="1 2">CBS 172.35</strain>
    </source>
</reference>
<dbReference type="Gene3D" id="3.30.710.10">
    <property type="entry name" value="Potassium Channel Kv1.1, Chain A"/>
    <property type="match status" value="1"/>
</dbReference>